<dbReference type="Proteomes" id="UP001642487">
    <property type="component" value="Chromosome 6"/>
</dbReference>
<dbReference type="EMBL" id="OZ021740">
    <property type="protein sequence ID" value="CAK9324038.1"/>
    <property type="molecule type" value="Genomic_DNA"/>
</dbReference>
<accession>A0ABP0YXC5</accession>
<evidence type="ECO:0000313" key="1">
    <source>
        <dbReference type="EMBL" id="CAK9324038.1"/>
    </source>
</evidence>
<protein>
    <submittedName>
        <fullName evidence="1">Uncharacterized protein</fullName>
    </submittedName>
</protein>
<evidence type="ECO:0000313" key="2">
    <source>
        <dbReference type="Proteomes" id="UP001642487"/>
    </source>
</evidence>
<reference evidence="1 2" key="1">
    <citation type="submission" date="2024-03" db="EMBL/GenBank/DDBJ databases">
        <authorList>
            <person name="Gkanogiannis A."/>
            <person name="Becerra Lopez-Lavalle L."/>
        </authorList>
    </citation>
    <scope>NUCLEOTIDE SEQUENCE [LARGE SCALE GENOMIC DNA]</scope>
</reference>
<gene>
    <name evidence="1" type="ORF">CITCOLO1_LOCUS16255</name>
</gene>
<proteinExistence type="predicted"/>
<name>A0ABP0YXC5_9ROSI</name>
<organism evidence="1 2">
    <name type="scientific">Citrullus colocynthis</name>
    <name type="common">colocynth</name>
    <dbReference type="NCBI Taxonomy" id="252529"/>
    <lineage>
        <taxon>Eukaryota</taxon>
        <taxon>Viridiplantae</taxon>
        <taxon>Streptophyta</taxon>
        <taxon>Embryophyta</taxon>
        <taxon>Tracheophyta</taxon>
        <taxon>Spermatophyta</taxon>
        <taxon>Magnoliopsida</taxon>
        <taxon>eudicotyledons</taxon>
        <taxon>Gunneridae</taxon>
        <taxon>Pentapetalae</taxon>
        <taxon>rosids</taxon>
        <taxon>fabids</taxon>
        <taxon>Cucurbitales</taxon>
        <taxon>Cucurbitaceae</taxon>
        <taxon>Benincaseae</taxon>
        <taxon>Citrullus</taxon>
    </lineage>
</organism>
<keyword evidence="2" id="KW-1185">Reference proteome</keyword>
<sequence>MFRSICSLLFKKSTAGLPCSDSTVVQEIFHQLPDPPQLPDLLPLTRSSNSSPVAFSSANLSHLSFFVGNPGIDPPIRADPTRSTRA</sequence>